<dbReference type="Proteomes" id="UP000255352">
    <property type="component" value="Unassembled WGS sequence"/>
</dbReference>
<feature type="transmembrane region" description="Helical" evidence="1">
    <location>
        <begin position="61"/>
        <end position="79"/>
    </location>
</feature>
<sequence length="80" mass="9328">MKLQKKPLIPYLIISLVLAFLTHRAYALYSIAPEPDMTNLFSQYTFVLEKYVEPPYFYPNFSPFAILAAMVGFFIGMMFF</sequence>
<dbReference type="EMBL" id="UHFP01000001">
    <property type="protein sequence ID" value="SUN69194.1"/>
    <property type="molecule type" value="Genomic_DNA"/>
</dbReference>
<evidence type="ECO:0000313" key="2">
    <source>
        <dbReference type="EMBL" id="SUN69194.1"/>
    </source>
</evidence>
<evidence type="ECO:0000256" key="1">
    <source>
        <dbReference type="SAM" id="Phobius"/>
    </source>
</evidence>
<reference evidence="2 3" key="1">
    <citation type="submission" date="2018-06" db="EMBL/GenBank/DDBJ databases">
        <authorList>
            <consortium name="Pathogen Informatics"/>
            <person name="Doyle S."/>
        </authorList>
    </citation>
    <scope>NUCLEOTIDE SEQUENCE [LARGE SCALE GENOMIC DNA]</scope>
    <source>
        <strain evidence="2 3">NCTC13760</strain>
    </source>
</reference>
<proteinExistence type="predicted"/>
<protein>
    <submittedName>
        <fullName evidence="2">TraG protein</fullName>
    </submittedName>
</protein>
<dbReference type="AlphaFoldDB" id="A0A380KQ10"/>
<accession>A0A380KQ10</accession>
<keyword evidence="1" id="KW-0812">Transmembrane</keyword>
<evidence type="ECO:0000313" key="3">
    <source>
        <dbReference type="Proteomes" id="UP000255352"/>
    </source>
</evidence>
<keyword evidence="1" id="KW-1133">Transmembrane helix</keyword>
<gene>
    <name evidence="2" type="ORF">NCTC13760_01900</name>
</gene>
<keyword evidence="1" id="KW-0472">Membrane</keyword>
<organism evidence="2 3">
    <name type="scientific">Streptococcus infantarius</name>
    <dbReference type="NCBI Taxonomy" id="102684"/>
    <lineage>
        <taxon>Bacteria</taxon>
        <taxon>Bacillati</taxon>
        <taxon>Bacillota</taxon>
        <taxon>Bacilli</taxon>
        <taxon>Lactobacillales</taxon>
        <taxon>Streptococcaceae</taxon>
        <taxon>Streptococcus</taxon>
    </lineage>
</organism>
<name>A0A380KQ10_9STRE</name>